<name>A0A067R6R2_ZOONE</name>
<keyword evidence="12" id="KW-0965">Cell junction</keyword>
<protein>
    <recommendedName>
        <fullName evidence="17">Copine-3</fullName>
    </recommendedName>
    <alternativeName>
        <fullName evidence="18">Copine III</fullName>
    </alternativeName>
</protein>
<keyword evidence="7" id="KW-0963">Cytoplasm</keyword>
<dbReference type="SUPFAM" id="SSF53300">
    <property type="entry name" value="vWA-like"/>
    <property type="match status" value="1"/>
</dbReference>
<evidence type="ECO:0000256" key="17">
    <source>
        <dbReference type="ARBA" id="ARBA00074834"/>
    </source>
</evidence>
<dbReference type="SMART" id="SM00327">
    <property type="entry name" value="VWA"/>
    <property type="match status" value="1"/>
</dbReference>
<dbReference type="Gene3D" id="2.60.40.150">
    <property type="entry name" value="C2 domain"/>
    <property type="match status" value="2"/>
</dbReference>
<reference evidence="22 23" key="1">
    <citation type="journal article" date="2014" name="Nat. Commun.">
        <title>Molecular traces of alternative social organization in a termite genome.</title>
        <authorList>
            <person name="Terrapon N."/>
            <person name="Li C."/>
            <person name="Robertson H.M."/>
            <person name="Ji L."/>
            <person name="Meng X."/>
            <person name="Booth W."/>
            <person name="Chen Z."/>
            <person name="Childers C.P."/>
            <person name="Glastad K.M."/>
            <person name="Gokhale K."/>
            <person name="Gowin J."/>
            <person name="Gronenberg W."/>
            <person name="Hermansen R.A."/>
            <person name="Hu H."/>
            <person name="Hunt B.G."/>
            <person name="Huylmans A.K."/>
            <person name="Khalil S.M."/>
            <person name="Mitchell R.D."/>
            <person name="Munoz-Torres M.C."/>
            <person name="Mustard J.A."/>
            <person name="Pan H."/>
            <person name="Reese J.T."/>
            <person name="Scharf M.E."/>
            <person name="Sun F."/>
            <person name="Vogel H."/>
            <person name="Xiao J."/>
            <person name="Yang W."/>
            <person name="Yang Z."/>
            <person name="Yang Z."/>
            <person name="Zhou J."/>
            <person name="Zhu J."/>
            <person name="Brent C.S."/>
            <person name="Elsik C.G."/>
            <person name="Goodisman M.A."/>
            <person name="Liberles D.A."/>
            <person name="Roe R.M."/>
            <person name="Vargo E.L."/>
            <person name="Vilcinskas A."/>
            <person name="Wang J."/>
            <person name="Bornberg-Bauer E."/>
            <person name="Korb J."/>
            <person name="Zhang G."/>
            <person name="Liebig J."/>
        </authorList>
    </citation>
    <scope>NUCLEOTIDE SEQUENCE [LARGE SCALE GENOMIC DNA]</scope>
    <source>
        <tissue evidence="22">Whole organism</tissue>
    </source>
</reference>
<comment type="subunit">
    <text evidence="16">Monomer. Interacts with ERBB2 (preferentially with the tyrosine phosphorylated form); this interaction occurs at the cell membrane and is increased in a growth factor heregulin-dependent manner. Interacts with SHC1; this interaction may mediate the binding of CPNE3 with ERBB2. Interacts with RACK1.</text>
</comment>
<dbReference type="PROSITE" id="PS50004">
    <property type="entry name" value="C2"/>
    <property type="match status" value="2"/>
</dbReference>
<feature type="domain" description="VWFA" evidence="21">
    <location>
        <begin position="296"/>
        <end position="513"/>
    </location>
</feature>
<comment type="function">
    <text evidence="15">Calcium-dependent phospholipid-binding protein that plays a role in ERBB2-mediated tumor cell migration in response to growth factor heregulin stimulation.</text>
</comment>
<dbReference type="GO" id="GO:0005544">
    <property type="term" value="F:calcium-dependent phospholipid binding"/>
    <property type="evidence" value="ECO:0007669"/>
    <property type="project" value="InterPro"/>
</dbReference>
<keyword evidence="11" id="KW-0106">Calcium</keyword>
<evidence type="ECO:0000256" key="3">
    <source>
        <dbReference type="ARBA" id="ARBA00004246"/>
    </source>
</evidence>
<dbReference type="GO" id="GO:0005634">
    <property type="term" value="C:nucleus"/>
    <property type="evidence" value="ECO:0007669"/>
    <property type="project" value="UniProtKB-SubCell"/>
</dbReference>
<dbReference type="Pfam" id="PF00168">
    <property type="entry name" value="C2"/>
    <property type="match status" value="2"/>
</dbReference>
<dbReference type="CDD" id="cd01459">
    <property type="entry name" value="vWA_copine_like"/>
    <property type="match status" value="1"/>
</dbReference>
<dbReference type="SMART" id="SM00239">
    <property type="entry name" value="C2"/>
    <property type="match status" value="2"/>
</dbReference>
<dbReference type="Proteomes" id="UP000027135">
    <property type="component" value="Unassembled WGS sequence"/>
</dbReference>
<proteinExistence type="inferred from homology"/>
<feature type="domain" description="C2" evidence="20">
    <location>
        <begin position="1"/>
        <end position="123"/>
    </location>
</feature>
<comment type="subcellular location">
    <subcellularLocation>
        <location evidence="3">Cell junction</location>
        <location evidence="3">Focal adhesion</location>
    </subcellularLocation>
    <subcellularLocation>
        <location evidence="2">Cell membrane</location>
    </subcellularLocation>
    <subcellularLocation>
        <location evidence="4">Cytoplasm</location>
    </subcellularLocation>
    <subcellularLocation>
        <location evidence="1">Nucleus</location>
    </subcellularLocation>
</comment>
<dbReference type="InterPro" id="IPR036465">
    <property type="entry name" value="vWFA_dom_sf"/>
</dbReference>
<evidence type="ECO:0000256" key="12">
    <source>
        <dbReference type="ARBA" id="ARBA00022949"/>
    </source>
</evidence>
<dbReference type="OrthoDB" id="5855668at2759"/>
<dbReference type="AlphaFoldDB" id="A0A067R6R2"/>
<dbReference type="STRING" id="136037.A0A067R6R2"/>
<dbReference type="InterPro" id="IPR045052">
    <property type="entry name" value="Copine"/>
</dbReference>
<keyword evidence="23" id="KW-1185">Reference proteome</keyword>
<dbReference type="SUPFAM" id="SSF49562">
    <property type="entry name" value="C2 domain (Calcium/lipid-binding domain, CaLB)"/>
    <property type="match status" value="2"/>
</dbReference>
<dbReference type="GO" id="GO:0032991">
    <property type="term" value="C:protein-containing complex"/>
    <property type="evidence" value="ECO:0007669"/>
    <property type="project" value="UniProtKB-ARBA"/>
</dbReference>
<dbReference type="InterPro" id="IPR035892">
    <property type="entry name" value="C2_domain_sf"/>
</dbReference>
<dbReference type="GO" id="GO:0005737">
    <property type="term" value="C:cytoplasm"/>
    <property type="evidence" value="ECO:0007669"/>
    <property type="project" value="UniProtKB-SubCell"/>
</dbReference>
<dbReference type="GO" id="GO:0046872">
    <property type="term" value="F:metal ion binding"/>
    <property type="evidence" value="ECO:0007669"/>
    <property type="project" value="UniProtKB-KW"/>
</dbReference>
<evidence type="ECO:0000259" key="20">
    <source>
        <dbReference type="PROSITE" id="PS50004"/>
    </source>
</evidence>
<dbReference type="PANTHER" id="PTHR10857">
    <property type="entry name" value="COPINE"/>
    <property type="match status" value="1"/>
</dbReference>
<dbReference type="EMBL" id="KK852665">
    <property type="protein sequence ID" value="KDR18994.1"/>
    <property type="molecule type" value="Genomic_DNA"/>
</dbReference>
<dbReference type="PANTHER" id="PTHR10857:SF106">
    <property type="entry name" value="C2 DOMAIN-CONTAINING PROTEIN"/>
    <property type="match status" value="1"/>
</dbReference>
<keyword evidence="6" id="KW-1003">Cell membrane</keyword>
<dbReference type="InterPro" id="IPR037768">
    <property type="entry name" value="C2B_Copine"/>
</dbReference>
<gene>
    <name evidence="22" type="ORF">L798_05874</name>
</gene>
<evidence type="ECO:0000256" key="16">
    <source>
        <dbReference type="ARBA" id="ARBA00065466"/>
    </source>
</evidence>
<evidence type="ECO:0000256" key="14">
    <source>
        <dbReference type="ARBA" id="ARBA00023242"/>
    </source>
</evidence>
<organism evidence="22 23">
    <name type="scientific">Zootermopsis nevadensis</name>
    <name type="common">Dampwood termite</name>
    <dbReference type="NCBI Taxonomy" id="136037"/>
    <lineage>
        <taxon>Eukaryota</taxon>
        <taxon>Metazoa</taxon>
        <taxon>Ecdysozoa</taxon>
        <taxon>Arthropoda</taxon>
        <taxon>Hexapoda</taxon>
        <taxon>Insecta</taxon>
        <taxon>Pterygota</taxon>
        <taxon>Neoptera</taxon>
        <taxon>Polyneoptera</taxon>
        <taxon>Dictyoptera</taxon>
        <taxon>Blattodea</taxon>
        <taxon>Blattoidea</taxon>
        <taxon>Termitoidae</taxon>
        <taxon>Termopsidae</taxon>
        <taxon>Zootermopsis</taxon>
    </lineage>
</organism>
<dbReference type="InParanoid" id="A0A067R6R2"/>
<evidence type="ECO:0000256" key="15">
    <source>
        <dbReference type="ARBA" id="ARBA00058857"/>
    </source>
</evidence>
<keyword evidence="14" id="KW-0539">Nucleus</keyword>
<dbReference type="InterPro" id="IPR002035">
    <property type="entry name" value="VWF_A"/>
</dbReference>
<dbReference type="OMA" id="LMILVYF"/>
<keyword evidence="9" id="KW-0479">Metal-binding</keyword>
<dbReference type="GO" id="GO:0071277">
    <property type="term" value="P:cellular response to calcium ion"/>
    <property type="evidence" value="ECO:0007669"/>
    <property type="project" value="UniProtKB-ARBA"/>
</dbReference>
<evidence type="ECO:0000256" key="11">
    <source>
        <dbReference type="ARBA" id="ARBA00022837"/>
    </source>
</evidence>
<keyword evidence="10" id="KW-0677">Repeat</keyword>
<evidence type="ECO:0000256" key="8">
    <source>
        <dbReference type="ARBA" id="ARBA00022553"/>
    </source>
</evidence>
<evidence type="ECO:0000256" key="10">
    <source>
        <dbReference type="ARBA" id="ARBA00022737"/>
    </source>
</evidence>
<keyword evidence="8" id="KW-0597">Phosphoprotein</keyword>
<sequence length="555" mass="62748">MARFVPGSASEPTSEIELTISCRNLLDCDVFSKSDPMCVTYLKNFEMTEWQEISRTETIDNTLNPNFAKKVHLLYRFEEQQNIKFEVYDVDTHDPRLEKHDFLGSCELTLGQIVSSGKVTLPLTGLSYNKGELTVVAEELSVCRDEVLLQFSGRKLDRKDWFGKSDPFLEFYKVGEDGEYRVIHRTEVIKWTLNPDWKPFVISVRSLCGGDMDRSIRVLCYDWNRSGSHSMIGEFFVTLGELSRGPGPHNVHPCIHPEKQQRKASYKNSGEIVLMRYEFRKVYSFLDYIMGGMQLNCTIAIDFTASNGDPQSPDSLHFIASALPNQYEQALTAVGEIIQDYDTDHMFPVLGFGARLPPDGRVSHEFFVNMKPDNPYCNGISGVLEAYKSCVRQIQLYGPTNFSPVINHVAKFAEMYQDGSQYFILLIITDGVITDMPQTKQAIIRASTLPMSIIIVGVGNADFTAMNVLDADTIPLVYNGVQAKRDIVQFVPFRNFQRLTNVKAAKAHLAKEVLAEVPEQLVGYMKSLNMKPLQPQTQHSVQAHDMASPPPYSEH</sequence>
<evidence type="ECO:0000256" key="5">
    <source>
        <dbReference type="ARBA" id="ARBA00009048"/>
    </source>
</evidence>
<dbReference type="FunFam" id="2.60.40.150:FF:000042">
    <property type="entry name" value="Copine 3"/>
    <property type="match status" value="1"/>
</dbReference>
<evidence type="ECO:0000313" key="23">
    <source>
        <dbReference type="Proteomes" id="UP000027135"/>
    </source>
</evidence>
<dbReference type="GO" id="GO:0005886">
    <property type="term" value="C:plasma membrane"/>
    <property type="evidence" value="ECO:0007669"/>
    <property type="project" value="UniProtKB-SubCell"/>
</dbReference>
<evidence type="ECO:0000256" key="6">
    <source>
        <dbReference type="ARBA" id="ARBA00022475"/>
    </source>
</evidence>
<dbReference type="GO" id="GO:0005925">
    <property type="term" value="C:focal adhesion"/>
    <property type="evidence" value="ECO:0007669"/>
    <property type="project" value="UniProtKB-SubCell"/>
</dbReference>
<dbReference type="Pfam" id="PF07002">
    <property type="entry name" value="Copine"/>
    <property type="match status" value="1"/>
</dbReference>
<evidence type="ECO:0000256" key="9">
    <source>
        <dbReference type="ARBA" id="ARBA00022723"/>
    </source>
</evidence>
<evidence type="ECO:0000256" key="2">
    <source>
        <dbReference type="ARBA" id="ARBA00004236"/>
    </source>
</evidence>
<dbReference type="FunFam" id="2.60.40.150:FF:000099">
    <property type="entry name" value="Copine 3"/>
    <property type="match status" value="1"/>
</dbReference>
<dbReference type="InterPro" id="IPR010734">
    <property type="entry name" value="Copine_C"/>
</dbReference>
<keyword evidence="13" id="KW-0472">Membrane</keyword>
<accession>A0A067R6R2</accession>
<evidence type="ECO:0000256" key="19">
    <source>
        <dbReference type="SAM" id="MobiDB-lite"/>
    </source>
</evidence>
<evidence type="ECO:0000256" key="13">
    <source>
        <dbReference type="ARBA" id="ARBA00023136"/>
    </source>
</evidence>
<dbReference type="CDD" id="cd04047">
    <property type="entry name" value="C2B_Copine"/>
    <property type="match status" value="1"/>
</dbReference>
<evidence type="ECO:0000256" key="7">
    <source>
        <dbReference type="ARBA" id="ARBA00022490"/>
    </source>
</evidence>
<dbReference type="eggNOG" id="KOG1327">
    <property type="taxonomic scope" value="Eukaryota"/>
</dbReference>
<feature type="domain" description="C2" evidence="20">
    <location>
        <begin position="129"/>
        <end position="252"/>
    </location>
</feature>
<evidence type="ECO:0000256" key="18">
    <source>
        <dbReference type="ARBA" id="ARBA00076171"/>
    </source>
</evidence>
<dbReference type="PROSITE" id="PS50234">
    <property type="entry name" value="VWFA"/>
    <property type="match status" value="1"/>
</dbReference>
<evidence type="ECO:0000259" key="21">
    <source>
        <dbReference type="PROSITE" id="PS50234"/>
    </source>
</evidence>
<evidence type="ECO:0000313" key="22">
    <source>
        <dbReference type="EMBL" id="KDR18994.1"/>
    </source>
</evidence>
<dbReference type="InterPro" id="IPR000008">
    <property type="entry name" value="C2_dom"/>
</dbReference>
<comment type="similarity">
    <text evidence="5">Belongs to the copine family.</text>
</comment>
<dbReference type="CDD" id="cd04048">
    <property type="entry name" value="C2A_Copine"/>
    <property type="match status" value="1"/>
</dbReference>
<evidence type="ECO:0000256" key="1">
    <source>
        <dbReference type="ARBA" id="ARBA00004123"/>
    </source>
</evidence>
<feature type="region of interest" description="Disordered" evidence="19">
    <location>
        <begin position="534"/>
        <end position="555"/>
    </location>
</feature>
<evidence type="ECO:0000256" key="4">
    <source>
        <dbReference type="ARBA" id="ARBA00004496"/>
    </source>
</evidence>